<keyword evidence="3" id="KW-1185">Reference proteome</keyword>
<evidence type="ECO:0000259" key="1">
    <source>
        <dbReference type="Pfam" id="PF00733"/>
    </source>
</evidence>
<dbReference type="GO" id="GO:0006529">
    <property type="term" value="P:asparagine biosynthetic process"/>
    <property type="evidence" value="ECO:0007669"/>
    <property type="project" value="InterPro"/>
</dbReference>
<dbReference type="RefSeq" id="WP_131155271.1">
    <property type="nucleotide sequence ID" value="NZ_CP036402.1"/>
</dbReference>
<dbReference type="Proteomes" id="UP000291469">
    <property type="component" value="Chromosome"/>
</dbReference>
<evidence type="ECO:0000313" key="3">
    <source>
        <dbReference type="Proteomes" id="UP000291469"/>
    </source>
</evidence>
<proteinExistence type="predicted"/>
<dbReference type="SUPFAM" id="SSF52402">
    <property type="entry name" value="Adenine nucleotide alpha hydrolases-like"/>
    <property type="match status" value="1"/>
</dbReference>
<dbReference type="Gene3D" id="3.40.50.620">
    <property type="entry name" value="HUPs"/>
    <property type="match status" value="1"/>
</dbReference>
<dbReference type="Pfam" id="PF00733">
    <property type="entry name" value="Asn_synthase"/>
    <property type="match status" value="1"/>
</dbReference>
<dbReference type="InterPro" id="IPR001962">
    <property type="entry name" value="Asn_synthase"/>
</dbReference>
<dbReference type="KEGG" id="erz:ER308_12320"/>
<gene>
    <name evidence="2" type="ORF">ER308_12320</name>
</gene>
<dbReference type="OrthoDB" id="3361376at2"/>
<accession>A0A411YG77</accession>
<dbReference type="EMBL" id="CP036402">
    <property type="protein sequence ID" value="QBI20274.1"/>
    <property type="molecule type" value="Genomic_DNA"/>
</dbReference>
<name>A0A411YG77_9ACTN</name>
<dbReference type="InterPro" id="IPR014729">
    <property type="entry name" value="Rossmann-like_a/b/a_fold"/>
</dbReference>
<dbReference type="AlphaFoldDB" id="A0A411YG77"/>
<protein>
    <recommendedName>
        <fullName evidence="1">Asparagine synthetase domain-containing protein</fullName>
    </recommendedName>
</protein>
<feature type="domain" description="Asparagine synthetase" evidence="1">
    <location>
        <begin position="51"/>
        <end position="376"/>
    </location>
</feature>
<organism evidence="2 3">
    <name type="scientific">Egibacter rhizosphaerae</name>
    <dbReference type="NCBI Taxonomy" id="1670831"/>
    <lineage>
        <taxon>Bacteria</taxon>
        <taxon>Bacillati</taxon>
        <taxon>Actinomycetota</taxon>
        <taxon>Nitriliruptoria</taxon>
        <taxon>Egibacterales</taxon>
        <taxon>Egibacteraceae</taxon>
        <taxon>Egibacter</taxon>
    </lineage>
</organism>
<reference evidence="2 3" key="1">
    <citation type="submission" date="2019-01" db="EMBL/GenBank/DDBJ databases">
        <title>Egibacter rhizosphaerae EGI 80759T.</title>
        <authorList>
            <person name="Chen D.-D."/>
            <person name="Tian Y."/>
            <person name="Jiao J.-Y."/>
            <person name="Zhang X.-T."/>
            <person name="Zhang Y.-G."/>
            <person name="Zhang Y."/>
            <person name="Xiao M."/>
            <person name="Shu W.-S."/>
            <person name="Li W.-J."/>
        </authorList>
    </citation>
    <scope>NUCLEOTIDE SEQUENCE [LARGE SCALE GENOMIC DNA]</scope>
    <source>
        <strain evidence="2 3">EGI 80759</strain>
    </source>
</reference>
<evidence type="ECO:0000313" key="2">
    <source>
        <dbReference type="EMBL" id="QBI20274.1"/>
    </source>
</evidence>
<dbReference type="GO" id="GO:0004066">
    <property type="term" value="F:asparagine synthase (glutamine-hydrolyzing) activity"/>
    <property type="evidence" value="ECO:0007669"/>
    <property type="project" value="InterPro"/>
</dbReference>
<sequence length="394" mass="44467">MQTGDDVLYRMTPLEIARGFVLDDDPARRVRPASSPPPDPRTVLEECLLRALEYQPCVVAFSGGRDSSVLLALAVRVARREGVPLPVPVTRRFPRFEDTREDEWQELVIQHLGVEEWVRVDLDDDALDLIGPVAGPRVREHGVLWPPLLHQDEPAVAHALGGAVIDGEGGDQVFGLDIHRIAPLVLAHRFPRYRAMRRLPGVAAALVPDPGQRAVSYHRLRTLEAEMPWLREAAMADLRRDLAREHGALPLRWDQSIRGLLHHRARRLGLGNRTELARRRRVEYIHPFLEPRFLESLARAGGPTSLGPRSEAMTSLFSDLLPRAVLRRRTKASFNPVVHGRFSREFAEQWDGSGVDERLVDLDRLHEEWRSPAPNGRTHALLQAAWRHSQLGSA</sequence>